<dbReference type="CDD" id="cd10936">
    <property type="entry name" value="CE4_DAC2"/>
    <property type="match status" value="1"/>
</dbReference>
<keyword evidence="1" id="KW-1133">Transmembrane helix</keyword>
<dbReference type="PANTHER" id="PTHR30105:SF2">
    <property type="entry name" value="DIVERGENT POLYSACCHARIDE DEACETYLASE SUPERFAMILY"/>
    <property type="match status" value="1"/>
</dbReference>
<dbReference type="STRING" id="1322246.BN4_10512"/>
<name>M1WLF0_PSEP2</name>
<dbReference type="PANTHER" id="PTHR30105">
    <property type="entry name" value="UNCHARACTERIZED YIBQ-RELATED"/>
    <property type="match status" value="1"/>
</dbReference>
<dbReference type="KEGG" id="dpi:BN4_10512"/>
<feature type="transmembrane region" description="Helical" evidence="1">
    <location>
        <begin position="27"/>
        <end position="48"/>
    </location>
</feature>
<gene>
    <name evidence="2" type="ordered locus">BN4_10512</name>
</gene>
<evidence type="ECO:0000313" key="3">
    <source>
        <dbReference type="Proteomes" id="UP000011724"/>
    </source>
</evidence>
<dbReference type="AlphaFoldDB" id="M1WLF0"/>
<reference evidence="3" key="2">
    <citation type="journal article" date="2013" name="Stand. Genomic Sci.">
        <title>Complete genome sequence of Desulfocapsa sulfexigens, a marine deltaproteobacterium specialized in disproportionating inorganic sulfur compounds.</title>
        <authorList>
            <person name="Finster K.W."/>
            <person name="Kjeldsen K.U."/>
            <person name="Kube M."/>
            <person name="Reinhardt R."/>
            <person name="Mussmann M."/>
            <person name="Amann R."/>
            <person name="Schreiber L."/>
        </authorList>
    </citation>
    <scope>NUCLEOTIDE SEQUENCE [LARGE SCALE GENOMIC DNA]</scope>
    <source>
        <strain evidence="3">DSM 10523 / SB164P1</strain>
    </source>
</reference>
<evidence type="ECO:0008006" key="4">
    <source>
        <dbReference type="Google" id="ProtNLM"/>
    </source>
</evidence>
<keyword evidence="1" id="KW-0812">Transmembrane</keyword>
<sequence length="406" mass="45668">MEEHSQEETKNEQTGLKKLLRKLYQPGPLILLFIAAFGALVMLAVHILTQTPPPPPVVMTPQPYTQRVYEEESSFTLEDQVKVVDLGIIKTMQSMKIAMSQLDLLSVEIHKREGENFHYQVLQLPSPPEYSLFLKTLRGYLQQQAPNANITLTNDQELVITIEGLPTHKLLFEKKPVPLSRQSESLGPKMVIVIDDIGENMKVLHGLVALDFPITLAVWPHASFTRQAVKLIRETQHDLIIHFPMEPMGYPKYNPGEDALFVTMSASEIRAQIALNLSQIPEAIGVNNHMGSRFTSDKKGMKIALSEFKQKGLFFLDSLTTSQSVAKSIASEVGIPFYERDVFIDNIKNIDAIIHQLKKAEKVTLKQGHSIVIGHPYPQTLAALQKWSKGRNKMIQLISLSQLPPQ</sequence>
<dbReference type="SUPFAM" id="SSF88713">
    <property type="entry name" value="Glycoside hydrolase/deacetylase"/>
    <property type="match status" value="1"/>
</dbReference>
<dbReference type="Pfam" id="PF04748">
    <property type="entry name" value="Polysacc_deac_2"/>
    <property type="match status" value="1"/>
</dbReference>
<dbReference type="OrthoDB" id="9784811at2"/>
<dbReference type="Proteomes" id="UP000011724">
    <property type="component" value="Chromosome"/>
</dbReference>
<dbReference type="RefSeq" id="WP_015413805.1">
    <property type="nucleotide sequence ID" value="NC_020409.1"/>
</dbReference>
<organism evidence="2 3">
    <name type="scientific">Pseudodesulfovibrio piezophilus (strain DSM 21447 / JCM 15486 / C1TLV30)</name>
    <name type="common">Desulfovibrio piezophilus</name>
    <dbReference type="NCBI Taxonomy" id="1322246"/>
    <lineage>
        <taxon>Bacteria</taxon>
        <taxon>Pseudomonadati</taxon>
        <taxon>Thermodesulfobacteriota</taxon>
        <taxon>Desulfovibrionia</taxon>
        <taxon>Desulfovibrionales</taxon>
        <taxon>Desulfovibrionaceae</taxon>
    </lineage>
</organism>
<dbReference type="BioCyc" id="DPIE1322246:BN4_RS02650-MONOMER"/>
<accession>M1WLF0</accession>
<dbReference type="PATRIC" id="fig|879567.3.peg.533"/>
<proteinExistence type="predicted"/>
<reference evidence="2 3" key="1">
    <citation type="journal article" date="2013" name="PLoS ONE">
        <title>The first genomic and proteomic characterization of a deep-sea sulfate reducer: insights into the piezophilic lifestyle of Desulfovibrio piezophilus.</title>
        <authorList>
            <person name="Pradel N."/>
            <person name="Ji B."/>
            <person name="Gimenez G."/>
            <person name="Talla E."/>
            <person name="Lenoble P."/>
            <person name="Garel M."/>
            <person name="Tamburini C."/>
            <person name="Fourquet P."/>
            <person name="Lebrun R."/>
            <person name="Bertin P."/>
            <person name="Denis Y."/>
            <person name="Pophillat M."/>
            <person name="Barbe V."/>
            <person name="Ollivier B."/>
            <person name="Dolla A."/>
        </authorList>
    </citation>
    <scope>NUCLEOTIDE SEQUENCE [LARGE SCALE GENOMIC DNA]</scope>
    <source>
        <strain evidence="3">DSM 10523 / SB164P1</strain>
    </source>
</reference>
<dbReference type="InterPro" id="IPR006837">
    <property type="entry name" value="Divergent_DAC"/>
</dbReference>
<keyword evidence="1" id="KW-0472">Membrane</keyword>
<evidence type="ECO:0000256" key="1">
    <source>
        <dbReference type="SAM" id="Phobius"/>
    </source>
</evidence>
<protein>
    <recommendedName>
        <fullName evidence="4">Divergent polysaccharide deacetylase family protein</fullName>
    </recommendedName>
</protein>
<dbReference type="Gene3D" id="3.20.20.370">
    <property type="entry name" value="Glycoside hydrolase/deacetylase"/>
    <property type="match status" value="1"/>
</dbReference>
<keyword evidence="3" id="KW-1185">Reference proteome</keyword>
<evidence type="ECO:0000313" key="2">
    <source>
        <dbReference type="EMBL" id="CCH47750.1"/>
    </source>
</evidence>
<dbReference type="eggNOG" id="COG2861">
    <property type="taxonomic scope" value="Bacteria"/>
</dbReference>
<dbReference type="GO" id="GO:0005975">
    <property type="term" value="P:carbohydrate metabolic process"/>
    <property type="evidence" value="ECO:0007669"/>
    <property type="project" value="InterPro"/>
</dbReference>
<dbReference type="EMBL" id="FO203427">
    <property type="protein sequence ID" value="CCH47750.1"/>
    <property type="molecule type" value="Genomic_DNA"/>
</dbReference>
<dbReference type="InterPro" id="IPR011330">
    <property type="entry name" value="Glyco_hydro/deAcase_b/a-brl"/>
</dbReference>
<dbReference type="HOGENOM" id="CLU_041643_6_0_7"/>